<dbReference type="FunFam" id="1.10.10.60:FF:000010">
    <property type="entry name" value="Transcriptional activator Myb isoform A"/>
    <property type="match status" value="1"/>
</dbReference>
<evidence type="ECO:0000256" key="5">
    <source>
        <dbReference type="ARBA" id="ARBA00023242"/>
    </source>
</evidence>
<dbReference type="InterPro" id="IPR009057">
    <property type="entry name" value="Homeodomain-like_sf"/>
</dbReference>
<dbReference type="PANTHER" id="PTHR45614:SF285">
    <property type="entry name" value="TRANSCRIPTION FACTOR MYB98"/>
    <property type="match status" value="1"/>
</dbReference>
<dbReference type="InterPro" id="IPR050560">
    <property type="entry name" value="MYB_TF"/>
</dbReference>
<proteinExistence type="predicted"/>
<dbReference type="GO" id="GO:0000981">
    <property type="term" value="F:DNA-binding transcription factor activity, RNA polymerase II-specific"/>
    <property type="evidence" value="ECO:0007669"/>
    <property type="project" value="TreeGrafter"/>
</dbReference>
<evidence type="ECO:0000259" key="7">
    <source>
        <dbReference type="PROSITE" id="PS51294"/>
    </source>
</evidence>
<feature type="domain" description="Myb-like" evidence="6">
    <location>
        <begin position="186"/>
        <end position="237"/>
    </location>
</feature>
<accession>A0A896WD66</accession>
<dbReference type="Pfam" id="PF13921">
    <property type="entry name" value="Myb_DNA-bind_6"/>
    <property type="match status" value="1"/>
</dbReference>
<feature type="domain" description="Myb-like" evidence="6">
    <location>
        <begin position="238"/>
        <end position="288"/>
    </location>
</feature>
<keyword evidence="4" id="KW-0238">DNA-binding</keyword>
<dbReference type="AlphaFoldDB" id="A0A896WD66"/>
<protein>
    <submittedName>
        <fullName evidence="8">MYB family transcription factor</fullName>
    </submittedName>
</protein>
<dbReference type="GO" id="GO:0000978">
    <property type="term" value="F:RNA polymerase II cis-regulatory region sequence-specific DNA binding"/>
    <property type="evidence" value="ECO:0007669"/>
    <property type="project" value="TreeGrafter"/>
</dbReference>
<dbReference type="PROSITE" id="PS50090">
    <property type="entry name" value="MYB_LIKE"/>
    <property type="match status" value="2"/>
</dbReference>
<dbReference type="PANTHER" id="PTHR45614">
    <property type="entry name" value="MYB PROTEIN-RELATED"/>
    <property type="match status" value="1"/>
</dbReference>
<dbReference type="CDD" id="cd00167">
    <property type="entry name" value="SANT"/>
    <property type="match status" value="2"/>
</dbReference>
<evidence type="ECO:0000256" key="1">
    <source>
        <dbReference type="ARBA" id="ARBA00004123"/>
    </source>
</evidence>
<keyword evidence="3" id="KW-0805">Transcription regulation</keyword>
<evidence type="ECO:0000256" key="4">
    <source>
        <dbReference type="ARBA" id="ARBA00023125"/>
    </source>
</evidence>
<gene>
    <name evidence="8" type="primary">EVM0017477.1</name>
</gene>
<dbReference type="SMART" id="SM00717">
    <property type="entry name" value="SANT"/>
    <property type="match status" value="2"/>
</dbReference>
<dbReference type="GO" id="GO:0005634">
    <property type="term" value="C:nucleus"/>
    <property type="evidence" value="ECO:0007669"/>
    <property type="project" value="UniProtKB-SubCell"/>
</dbReference>
<organism evidence="8">
    <name type="scientific">Melilotus albus</name>
    <name type="common">White sweet clover</name>
    <name type="synonym">Melilotus officinalis subsp. albus</name>
    <dbReference type="NCBI Taxonomy" id="47082"/>
    <lineage>
        <taxon>Eukaryota</taxon>
        <taxon>Viridiplantae</taxon>
        <taxon>Streptophyta</taxon>
        <taxon>Embryophyta</taxon>
        <taxon>Tracheophyta</taxon>
        <taxon>Spermatophyta</taxon>
        <taxon>Magnoliopsida</taxon>
        <taxon>eudicotyledons</taxon>
        <taxon>Gunneridae</taxon>
        <taxon>Pentapetalae</taxon>
        <taxon>rosids</taxon>
        <taxon>fabids</taxon>
        <taxon>Fabales</taxon>
        <taxon>Fabaceae</taxon>
        <taxon>Papilionoideae</taxon>
        <taxon>50 kb inversion clade</taxon>
        <taxon>NPAAA clade</taxon>
        <taxon>Hologalegina</taxon>
        <taxon>IRL clade</taxon>
        <taxon>Trifolieae</taxon>
        <taxon>Melilotus</taxon>
    </lineage>
</organism>
<dbReference type="PROSITE" id="PS51294">
    <property type="entry name" value="HTH_MYB"/>
    <property type="match status" value="2"/>
</dbReference>
<evidence type="ECO:0000256" key="3">
    <source>
        <dbReference type="ARBA" id="ARBA00023015"/>
    </source>
</evidence>
<evidence type="ECO:0000259" key="6">
    <source>
        <dbReference type="PROSITE" id="PS50090"/>
    </source>
</evidence>
<dbReference type="EMBL" id="MW302422">
    <property type="protein sequence ID" value="QSD99576.1"/>
    <property type="molecule type" value="Genomic_DNA"/>
</dbReference>
<evidence type="ECO:0000313" key="8">
    <source>
        <dbReference type="EMBL" id="QSD99576.1"/>
    </source>
</evidence>
<dbReference type="Gene3D" id="1.10.10.60">
    <property type="entry name" value="Homeodomain-like"/>
    <property type="match status" value="2"/>
</dbReference>
<feature type="domain" description="HTH myb-type" evidence="7">
    <location>
        <begin position="186"/>
        <end position="241"/>
    </location>
</feature>
<feature type="domain" description="HTH myb-type" evidence="7">
    <location>
        <begin position="242"/>
        <end position="292"/>
    </location>
</feature>
<reference evidence="8" key="1">
    <citation type="journal article" name="Plants (Basel)">
        <title>NAC and MYB Families and Lignin Biosynthesis-Related Members Identification and Expression Analysis in Melilotus albus.</title>
        <authorList>
            <person name="Chen L."/>
            <person name="Wu F."/>
            <person name="Zhang J."/>
        </authorList>
    </citation>
    <scope>NUCLEOTIDE SEQUENCE</scope>
</reference>
<keyword evidence="2" id="KW-0677">Repeat</keyword>
<dbReference type="InterPro" id="IPR001005">
    <property type="entry name" value="SANT/Myb"/>
</dbReference>
<keyword evidence="5" id="KW-0539">Nucleus</keyword>
<comment type="subcellular location">
    <subcellularLocation>
        <location evidence="1">Nucleus</location>
    </subcellularLocation>
</comment>
<dbReference type="InterPro" id="IPR017930">
    <property type="entry name" value="Myb_dom"/>
</dbReference>
<keyword evidence="3" id="KW-0804">Transcription</keyword>
<sequence>MVHFQLSSTPPPPSSNYTSYLNQNRCNQFKDQLLNEANNYSSFTTVVPSSINPLSIISTRSYKVAHTNGSQIEFPTVRNSMIFAPNDNKFEDMLGRLNTGKGIWDMSQKKIFQYGETSQPRVSPSISPSLVYDEHLSMFVKPKIQGNISCNGGIGTKPQENFQGLILSDQKRRKMIKRNCAIQEKNSNIIKGQWTTIEDRILVQLVERFGHRKWSHIAKFFKGRIGKQCRERWNHHLRPDIKKGPLTEEEEKILIETHKIVGNRWAEIARRLPGRTDNFIKNHWNTNKRHLNAKRKNQGNNLMGTPLQKYIMEVTDNKEFEKEMMNNSMSMMNIGYQPNFESSNSDLSSKSLATPEKVIDGYVPMMINSDDGFVCGSGTTINYEFGSYGMEFFHEVHMKQEMDLMKMIIYNSP</sequence>
<dbReference type="SUPFAM" id="SSF46689">
    <property type="entry name" value="Homeodomain-like"/>
    <property type="match status" value="1"/>
</dbReference>
<name>A0A896WD66_MELAB</name>
<evidence type="ECO:0000256" key="2">
    <source>
        <dbReference type="ARBA" id="ARBA00022737"/>
    </source>
</evidence>